<feature type="region of interest" description="Disordered" evidence="1">
    <location>
        <begin position="124"/>
        <end position="179"/>
    </location>
</feature>
<dbReference type="OrthoDB" id="5421239at2759"/>
<accession>A0A5C2SNV2</accession>
<gene>
    <name evidence="2" type="ORF">L227DRAFT_208278</name>
</gene>
<dbReference type="GO" id="GO:0009976">
    <property type="term" value="F:tocopherol cyclase activity"/>
    <property type="evidence" value="ECO:0007669"/>
    <property type="project" value="InterPro"/>
</dbReference>
<dbReference type="Proteomes" id="UP000313359">
    <property type="component" value="Unassembled WGS sequence"/>
</dbReference>
<feature type="compositionally biased region" description="Basic and acidic residues" evidence="1">
    <location>
        <begin position="355"/>
        <end position="365"/>
    </location>
</feature>
<dbReference type="PANTHER" id="PTHR35309:SF4">
    <property type="entry name" value="TOCOPHEROL CYCLASE"/>
    <property type="match status" value="1"/>
</dbReference>
<protein>
    <submittedName>
        <fullName evidence="2">Uncharacterized protein</fullName>
    </submittedName>
</protein>
<evidence type="ECO:0000313" key="2">
    <source>
        <dbReference type="EMBL" id="RPD65321.1"/>
    </source>
</evidence>
<sequence length="519" mass="57266">MLLDRAGWFAVSESRHMDVVIEAGAKCREGLAAESYRPLVPAPRPIPSTSRSFVLLYTLYDQSRSSHTLYNMFFQRDHFAPHKSRKFEGYYTRTQLEDGGNIALIFCWVKHAKKRSNYVHVSYTPSSASGAGPTQYLQRPPTPADTLSSRKSHTLKAEPSAESMSPQRSPSGTSRSSFSPSPLAAFKYDFFPDKIDVVTGKPAQRGGHVPFTITAPGVGHMAVTPDSIEYSIIVPEKHLRVHLVLDAHTPWSPSPSQPRDGPMGGMMHLSWLLPLNWHVRSTRSRATYAVEHGRGLGASKVYGEGRAHVEKNWGGSFPRGWIWAQAFSDSPTDATRGGGADPWGLNGEFGKGPKSRGDRDRENAGGERTLCLAGGKAFPGVQAYLIGYRSPACHDWDFRPPFAVALGRLAPFLRVRHDSSQGKVELCVSSWRRKLELAIEAPPDTFMEMAAPLRGGHEPGYAHESFRARVRVTALARRWPGGRWTVVEERVLGQVMEGGVQCGALEFGGSFFRKVDTHA</sequence>
<name>A0A5C2SNV2_9APHY</name>
<dbReference type="PANTHER" id="PTHR35309">
    <property type="match status" value="1"/>
</dbReference>
<dbReference type="InterPro" id="IPR025893">
    <property type="entry name" value="Tocopherol_cyclase"/>
</dbReference>
<reference evidence="2" key="1">
    <citation type="journal article" date="2018" name="Genome Biol. Evol.">
        <title>Genomics and development of Lentinus tigrinus, a white-rot wood-decaying mushroom with dimorphic fruiting bodies.</title>
        <authorList>
            <person name="Wu B."/>
            <person name="Xu Z."/>
            <person name="Knudson A."/>
            <person name="Carlson A."/>
            <person name="Chen N."/>
            <person name="Kovaka S."/>
            <person name="LaButti K."/>
            <person name="Lipzen A."/>
            <person name="Pennachio C."/>
            <person name="Riley R."/>
            <person name="Schakwitz W."/>
            <person name="Umezawa K."/>
            <person name="Ohm R.A."/>
            <person name="Grigoriev I.V."/>
            <person name="Nagy L.G."/>
            <person name="Gibbons J."/>
            <person name="Hibbett D."/>
        </authorList>
    </citation>
    <scope>NUCLEOTIDE SEQUENCE [LARGE SCALE GENOMIC DNA]</scope>
    <source>
        <strain evidence="2">ALCF2SS1-6</strain>
    </source>
</reference>
<feature type="region of interest" description="Disordered" evidence="1">
    <location>
        <begin position="333"/>
        <end position="365"/>
    </location>
</feature>
<proteinExistence type="predicted"/>
<evidence type="ECO:0000313" key="3">
    <source>
        <dbReference type="Proteomes" id="UP000313359"/>
    </source>
</evidence>
<organism evidence="2 3">
    <name type="scientific">Lentinus tigrinus ALCF2SS1-6</name>
    <dbReference type="NCBI Taxonomy" id="1328759"/>
    <lineage>
        <taxon>Eukaryota</taxon>
        <taxon>Fungi</taxon>
        <taxon>Dikarya</taxon>
        <taxon>Basidiomycota</taxon>
        <taxon>Agaricomycotina</taxon>
        <taxon>Agaricomycetes</taxon>
        <taxon>Polyporales</taxon>
        <taxon>Polyporaceae</taxon>
        <taxon>Lentinus</taxon>
    </lineage>
</organism>
<keyword evidence="3" id="KW-1185">Reference proteome</keyword>
<dbReference type="EMBL" id="ML122252">
    <property type="protein sequence ID" value="RPD65321.1"/>
    <property type="molecule type" value="Genomic_DNA"/>
</dbReference>
<feature type="compositionally biased region" description="Low complexity" evidence="1">
    <location>
        <begin position="165"/>
        <end position="179"/>
    </location>
</feature>
<evidence type="ECO:0000256" key="1">
    <source>
        <dbReference type="SAM" id="MobiDB-lite"/>
    </source>
</evidence>
<dbReference type="AlphaFoldDB" id="A0A5C2SNV2"/>